<accession>A0AAD2GBS2</accession>
<dbReference type="Pfam" id="PF00293">
    <property type="entry name" value="NUDIX"/>
    <property type="match status" value="1"/>
</dbReference>
<feature type="transmembrane region" description="Helical" evidence="2">
    <location>
        <begin position="41"/>
        <end position="58"/>
    </location>
</feature>
<comment type="caution">
    <text evidence="4">The sequence shown here is derived from an EMBL/GenBank/DDBJ whole genome shotgun (WGS) entry which is preliminary data.</text>
</comment>
<dbReference type="SUPFAM" id="SSF55811">
    <property type="entry name" value="Nudix"/>
    <property type="match status" value="1"/>
</dbReference>
<evidence type="ECO:0000259" key="3">
    <source>
        <dbReference type="PROSITE" id="PS51462"/>
    </source>
</evidence>
<keyword evidence="5" id="KW-1185">Reference proteome</keyword>
<keyword evidence="1" id="KW-0378">Hydrolase</keyword>
<dbReference type="GO" id="GO:0016787">
    <property type="term" value="F:hydrolase activity"/>
    <property type="evidence" value="ECO:0007669"/>
    <property type="project" value="UniProtKB-KW"/>
</dbReference>
<gene>
    <name evidence="4" type="ORF">CYCCA115_LOCUS23600</name>
</gene>
<dbReference type="InterPro" id="IPR000086">
    <property type="entry name" value="NUDIX_hydrolase_dom"/>
</dbReference>
<dbReference type="PROSITE" id="PS00893">
    <property type="entry name" value="NUDIX_BOX"/>
    <property type="match status" value="1"/>
</dbReference>
<evidence type="ECO:0000256" key="2">
    <source>
        <dbReference type="SAM" id="Phobius"/>
    </source>
</evidence>
<reference evidence="4" key="1">
    <citation type="submission" date="2023-08" db="EMBL/GenBank/DDBJ databases">
        <authorList>
            <person name="Audoor S."/>
            <person name="Bilcke G."/>
        </authorList>
    </citation>
    <scope>NUCLEOTIDE SEQUENCE</scope>
</reference>
<dbReference type="Proteomes" id="UP001295423">
    <property type="component" value="Unassembled WGS sequence"/>
</dbReference>
<name>A0AAD2GBS2_9STRA</name>
<sequence>MAMLRSRGQHQTQSGGHSLNKSYQALFESRRSGSDMTSQRNIFAFLSMALFVALLLVIHSHSSNCDKSASAMRKSSSCEITFSEYKGHQYYNKESGSVGTPKCLVESKWMKLSQHNVKFPGSNTVFDDWLWIDYHDRINVLVEDQRVSGEERKFLVFEQSKYALEGRQSLAIIGGVIEPGEEAENAARREVAEEMNGLQCANFHFLGRYRTDVNRGMGWVNSFLATNCSRDQKAKSFGIDEKDEVGAPDTERQDLTSITLSRLKEASRNGEFLEVQWTATVALALMHPEIEAAQ</sequence>
<keyword evidence="2" id="KW-1133">Transmembrane helix</keyword>
<evidence type="ECO:0000313" key="5">
    <source>
        <dbReference type="Proteomes" id="UP001295423"/>
    </source>
</evidence>
<evidence type="ECO:0000313" key="4">
    <source>
        <dbReference type="EMBL" id="CAJ1969228.1"/>
    </source>
</evidence>
<dbReference type="InterPro" id="IPR015797">
    <property type="entry name" value="NUDIX_hydrolase-like_dom_sf"/>
</dbReference>
<dbReference type="EMBL" id="CAKOGP040002424">
    <property type="protein sequence ID" value="CAJ1969228.1"/>
    <property type="molecule type" value="Genomic_DNA"/>
</dbReference>
<dbReference type="AlphaFoldDB" id="A0AAD2GBS2"/>
<keyword evidence="2" id="KW-0812">Transmembrane</keyword>
<organism evidence="4 5">
    <name type="scientific">Cylindrotheca closterium</name>
    <dbReference type="NCBI Taxonomy" id="2856"/>
    <lineage>
        <taxon>Eukaryota</taxon>
        <taxon>Sar</taxon>
        <taxon>Stramenopiles</taxon>
        <taxon>Ochrophyta</taxon>
        <taxon>Bacillariophyta</taxon>
        <taxon>Bacillariophyceae</taxon>
        <taxon>Bacillariophycidae</taxon>
        <taxon>Bacillariales</taxon>
        <taxon>Bacillariaceae</taxon>
        <taxon>Cylindrotheca</taxon>
    </lineage>
</organism>
<protein>
    <recommendedName>
        <fullName evidence="3">Nudix hydrolase domain-containing protein</fullName>
    </recommendedName>
</protein>
<dbReference type="Gene3D" id="3.90.79.10">
    <property type="entry name" value="Nucleoside Triphosphate Pyrophosphohydrolase"/>
    <property type="match status" value="1"/>
</dbReference>
<proteinExistence type="predicted"/>
<dbReference type="PROSITE" id="PS51462">
    <property type="entry name" value="NUDIX"/>
    <property type="match status" value="1"/>
</dbReference>
<dbReference type="CDD" id="cd03424">
    <property type="entry name" value="NUDIX_ADPRase_Nudt5_UGPPase_Nudt14"/>
    <property type="match status" value="1"/>
</dbReference>
<dbReference type="InterPro" id="IPR020084">
    <property type="entry name" value="NUDIX_hydrolase_CS"/>
</dbReference>
<keyword evidence="2" id="KW-0472">Membrane</keyword>
<evidence type="ECO:0000256" key="1">
    <source>
        <dbReference type="ARBA" id="ARBA00022801"/>
    </source>
</evidence>
<feature type="domain" description="Nudix hydrolase" evidence="3">
    <location>
        <begin position="133"/>
        <end position="280"/>
    </location>
</feature>